<evidence type="ECO:0000313" key="3">
    <source>
        <dbReference type="Proteomes" id="UP001314681"/>
    </source>
</evidence>
<organism evidence="2 3">
    <name type="scientific">Diplocloster modestus</name>
    <dbReference type="NCBI Taxonomy" id="2850322"/>
    <lineage>
        <taxon>Bacteria</taxon>
        <taxon>Bacillati</taxon>
        <taxon>Bacillota</taxon>
        <taxon>Clostridia</taxon>
        <taxon>Lachnospirales</taxon>
        <taxon>Lachnospiraceae</taxon>
        <taxon>Diplocloster</taxon>
    </lineage>
</organism>
<dbReference type="HAMAP" id="MF_00652">
    <property type="entry name" value="UPF0246"/>
    <property type="match status" value="1"/>
</dbReference>
<dbReference type="PANTHER" id="PTHR30283">
    <property type="entry name" value="PEROXIDE STRESS RESPONSE PROTEIN YAAA"/>
    <property type="match status" value="1"/>
</dbReference>
<keyword evidence="3" id="KW-1185">Reference proteome</keyword>
<dbReference type="EMBL" id="JAHQCX010000005">
    <property type="protein sequence ID" value="MBU9726312.1"/>
    <property type="molecule type" value="Genomic_DNA"/>
</dbReference>
<comment type="caution">
    <text evidence="2">The sequence shown here is derived from an EMBL/GenBank/DDBJ whole genome shotgun (WGS) entry which is preliminary data.</text>
</comment>
<gene>
    <name evidence="2" type="ORF">KTH90_09820</name>
</gene>
<protein>
    <recommendedName>
        <fullName evidence="1">UPF0246 protein KTH90_09820</fullName>
    </recommendedName>
</protein>
<evidence type="ECO:0000313" key="2">
    <source>
        <dbReference type="EMBL" id="MBU9726312.1"/>
    </source>
</evidence>
<accession>A0ABS6K729</accession>
<proteinExistence type="inferred from homology"/>
<comment type="similarity">
    <text evidence="1">Belongs to the UPF0246 family.</text>
</comment>
<reference evidence="2 3" key="1">
    <citation type="submission" date="2021-06" db="EMBL/GenBank/DDBJ databases">
        <title>Description of novel taxa of the family Lachnospiraceae.</title>
        <authorList>
            <person name="Chaplin A.V."/>
            <person name="Sokolova S.R."/>
            <person name="Pikina A.P."/>
            <person name="Korzhanova M."/>
            <person name="Belova V."/>
            <person name="Korostin D."/>
            <person name="Efimov B.A."/>
        </authorList>
    </citation>
    <scope>NUCLEOTIDE SEQUENCE [LARGE SCALE GENOMIC DNA]</scope>
    <source>
        <strain evidence="2 3">ASD4241</strain>
    </source>
</reference>
<dbReference type="Pfam" id="PF03883">
    <property type="entry name" value="H2O2_YaaD"/>
    <property type="match status" value="1"/>
</dbReference>
<dbReference type="PANTHER" id="PTHR30283:SF4">
    <property type="entry name" value="PEROXIDE STRESS RESISTANCE PROTEIN YAAA"/>
    <property type="match status" value="1"/>
</dbReference>
<dbReference type="Proteomes" id="UP001314681">
    <property type="component" value="Unassembled WGS sequence"/>
</dbReference>
<dbReference type="InterPro" id="IPR005583">
    <property type="entry name" value="YaaA"/>
</dbReference>
<sequence length="266" mass="30760">MKIIISPAKKMNINTDDMEVKTSPIFLERAIVLMEWIRGMSYEEAKKLWGCNDKIAALNYERFQTMDLKRGLTPALLAYEGIQYQYMAPHVFEYDQWDYVEDHLRILSGFYGILRPLDGVVPYRLEMQAKGRPGRSPDRGPDSSPDSILDGSLYGRNLYGFWKDDIYQALAADTDCIVNLASKEYSRCIENWLEDGITYVTCVFGEERDGKVIQKGTQAKMARGEMVRYMAERQITDWQAMKSFNRLGYTYSEKFSDEGQLVFLKS</sequence>
<dbReference type="RefSeq" id="WP_158351212.1">
    <property type="nucleotide sequence ID" value="NZ_JAHQCX010000005.1"/>
</dbReference>
<evidence type="ECO:0000256" key="1">
    <source>
        <dbReference type="HAMAP-Rule" id="MF_00652"/>
    </source>
</evidence>
<name>A0ABS6K729_9FIRM</name>